<keyword evidence="4" id="KW-0804">Transcription</keyword>
<dbReference type="InterPro" id="IPR044810">
    <property type="entry name" value="WRKY_plant"/>
</dbReference>
<dbReference type="EMBL" id="CM035433">
    <property type="protein sequence ID" value="KAH7293334.1"/>
    <property type="molecule type" value="Genomic_DNA"/>
</dbReference>
<gene>
    <name evidence="7" type="ORF">KP509_28G021100</name>
</gene>
<organism evidence="7 8">
    <name type="scientific">Ceratopteris richardii</name>
    <name type="common">Triangle waterfern</name>
    <dbReference type="NCBI Taxonomy" id="49495"/>
    <lineage>
        <taxon>Eukaryota</taxon>
        <taxon>Viridiplantae</taxon>
        <taxon>Streptophyta</taxon>
        <taxon>Embryophyta</taxon>
        <taxon>Tracheophyta</taxon>
        <taxon>Polypodiopsida</taxon>
        <taxon>Polypodiidae</taxon>
        <taxon>Polypodiales</taxon>
        <taxon>Pteridineae</taxon>
        <taxon>Pteridaceae</taxon>
        <taxon>Parkerioideae</taxon>
        <taxon>Ceratopteris</taxon>
    </lineage>
</organism>
<evidence type="ECO:0000259" key="6">
    <source>
        <dbReference type="PROSITE" id="PS50811"/>
    </source>
</evidence>
<dbReference type="Pfam" id="PF03106">
    <property type="entry name" value="WRKY"/>
    <property type="match status" value="1"/>
</dbReference>
<dbReference type="InterPro" id="IPR036576">
    <property type="entry name" value="WRKY_dom_sf"/>
</dbReference>
<dbReference type="GO" id="GO:0003700">
    <property type="term" value="F:DNA-binding transcription factor activity"/>
    <property type="evidence" value="ECO:0007669"/>
    <property type="project" value="InterPro"/>
</dbReference>
<evidence type="ECO:0000313" key="8">
    <source>
        <dbReference type="Proteomes" id="UP000825935"/>
    </source>
</evidence>
<accession>A0A8T2RC23</accession>
<evidence type="ECO:0000256" key="5">
    <source>
        <dbReference type="ARBA" id="ARBA00023242"/>
    </source>
</evidence>
<evidence type="ECO:0000256" key="2">
    <source>
        <dbReference type="ARBA" id="ARBA00023015"/>
    </source>
</evidence>
<dbReference type="PANTHER" id="PTHR31221">
    <property type="entry name" value="WRKY TRANSCRIPTION FACTOR PROTEIN 1-RELATED"/>
    <property type="match status" value="1"/>
</dbReference>
<keyword evidence="2" id="KW-0805">Transcription regulation</keyword>
<evidence type="ECO:0000256" key="4">
    <source>
        <dbReference type="ARBA" id="ARBA00023163"/>
    </source>
</evidence>
<evidence type="ECO:0000256" key="1">
    <source>
        <dbReference type="ARBA" id="ARBA00004123"/>
    </source>
</evidence>
<dbReference type="GO" id="GO:0043565">
    <property type="term" value="F:sequence-specific DNA binding"/>
    <property type="evidence" value="ECO:0007669"/>
    <property type="project" value="InterPro"/>
</dbReference>
<dbReference type="SUPFAM" id="SSF118290">
    <property type="entry name" value="WRKY DNA-binding domain"/>
    <property type="match status" value="1"/>
</dbReference>
<keyword evidence="8" id="KW-1185">Reference proteome</keyword>
<sequence>MSFRASEAEFISDLSFIFQNNSQVSTHTPVHSYAPIPPETRTSVARNQSSVVGLNPYDTSIIDPYQVPPVTLWSSVMQDPAFHQVQNHEHHICVEPNLPLCLPSTQAPACWERHIADPGVGPIRRNGSFNAARISFAASQDVATTSSHLPLFYATPHTADSQLGSSYSTGFPSAAIASSRIHQDEFNTRTYLPAFYGHRHAASSEHRADYGYGVHGSRMPSSHTVPHPIPSSNEQHFAFTNMSPPLIHEDAVGRESLLHEPSTRRDQIEENSISVQNCPPNLSDGYVWLKYGQKNRRNHPYPRSYFRCAVKNCNVKKRIQKEVGSVTFTYVGRHNHPNSST</sequence>
<evidence type="ECO:0000313" key="7">
    <source>
        <dbReference type="EMBL" id="KAH7293334.1"/>
    </source>
</evidence>
<dbReference type="PANTHER" id="PTHR31221:SF193">
    <property type="entry name" value="WRKY TRANSCRIPTION FACTOR PROTEIN 1-RELATED"/>
    <property type="match status" value="1"/>
</dbReference>
<comment type="caution">
    <text evidence="7">The sequence shown here is derived from an EMBL/GenBank/DDBJ whole genome shotgun (WGS) entry which is preliminary data.</text>
</comment>
<comment type="subcellular location">
    <subcellularLocation>
        <location evidence="1">Nucleus</location>
    </subcellularLocation>
</comment>
<dbReference type="OrthoDB" id="1305720at2759"/>
<dbReference type="GO" id="GO:0005634">
    <property type="term" value="C:nucleus"/>
    <property type="evidence" value="ECO:0007669"/>
    <property type="project" value="UniProtKB-SubCell"/>
</dbReference>
<name>A0A8T2RC23_CERRI</name>
<dbReference type="PROSITE" id="PS50811">
    <property type="entry name" value="WRKY"/>
    <property type="match status" value="1"/>
</dbReference>
<dbReference type="Gene3D" id="2.20.25.80">
    <property type="entry name" value="WRKY domain"/>
    <property type="match status" value="1"/>
</dbReference>
<evidence type="ECO:0000256" key="3">
    <source>
        <dbReference type="ARBA" id="ARBA00023125"/>
    </source>
</evidence>
<keyword evidence="3" id="KW-0238">DNA-binding</keyword>
<proteinExistence type="predicted"/>
<keyword evidence="5" id="KW-0539">Nucleus</keyword>
<feature type="domain" description="WRKY" evidence="6">
    <location>
        <begin position="282"/>
        <end position="339"/>
    </location>
</feature>
<dbReference type="InterPro" id="IPR003657">
    <property type="entry name" value="WRKY_dom"/>
</dbReference>
<reference evidence="7" key="1">
    <citation type="submission" date="2021-08" db="EMBL/GenBank/DDBJ databases">
        <title>WGS assembly of Ceratopteris richardii.</title>
        <authorList>
            <person name="Marchant D.B."/>
            <person name="Chen G."/>
            <person name="Jenkins J."/>
            <person name="Shu S."/>
            <person name="Leebens-Mack J."/>
            <person name="Grimwood J."/>
            <person name="Schmutz J."/>
            <person name="Soltis P."/>
            <person name="Soltis D."/>
            <person name="Chen Z.-H."/>
        </authorList>
    </citation>
    <scope>NUCLEOTIDE SEQUENCE</scope>
    <source>
        <strain evidence="7">Whitten #5841</strain>
        <tissue evidence="7">Leaf</tissue>
    </source>
</reference>
<protein>
    <recommendedName>
        <fullName evidence="6">WRKY domain-containing protein</fullName>
    </recommendedName>
</protein>
<dbReference type="SMART" id="SM00774">
    <property type="entry name" value="WRKY"/>
    <property type="match status" value="1"/>
</dbReference>
<dbReference type="AlphaFoldDB" id="A0A8T2RC23"/>
<dbReference type="Proteomes" id="UP000825935">
    <property type="component" value="Chromosome 28"/>
</dbReference>